<dbReference type="KEGG" id="hsr:HSBAA_30450"/>
<accession>A0A455UB21</accession>
<reference evidence="1 2" key="1">
    <citation type="journal article" date="2019" name="Microbiol. Resour. Announc.">
        <title>Complete Genome Sequence of Halomonas sulfidaeris Strain Esulfide1 Isolated from a Metal Sulfide Rock at a Depth of 2,200 Meters, Obtained Using Nanopore Sequencing.</title>
        <authorList>
            <person name="Saito M."/>
            <person name="Nishigata A."/>
            <person name="Galipon J."/>
            <person name="Arakawa K."/>
        </authorList>
    </citation>
    <scope>NUCLEOTIDE SEQUENCE [LARGE SCALE GENOMIC DNA]</scope>
    <source>
        <strain evidence="1 2">ATCC BAA-803</strain>
    </source>
</reference>
<sequence>MQRQLTNEKAELASKVERLEGMEKVLAEKIAPQLGAAFMLLNKLNGHIEKWSEGSKGGVPYMPIEPGMAEAVKSLVEDLSNHIVVVDRESIAKAMAEILGHA</sequence>
<proteinExistence type="predicted"/>
<evidence type="ECO:0000313" key="1">
    <source>
        <dbReference type="EMBL" id="BBI61739.1"/>
    </source>
</evidence>
<organism evidence="1 2">
    <name type="scientific">Vreelandella sulfidaeris</name>
    <dbReference type="NCBI Taxonomy" id="115553"/>
    <lineage>
        <taxon>Bacteria</taxon>
        <taxon>Pseudomonadati</taxon>
        <taxon>Pseudomonadota</taxon>
        <taxon>Gammaproteobacteria</taxon>
        <taxon>Oceanospirillales</taxon>
        <taxon>Halomonadaceae</taxon>
        <taxon>Vreelandella</taxon>
    </lineage>
</organism>
<evidence type="ECO:0000313" key="2">
    <source>
        <dbReference type="Proteomes" id="UP000320231"/>
    </source>
</evidence>
<dbReference type="Proteomes" id="UP000320231">
    <property type="component" value="Chromosome"/>
</dbReference>
<name>A0A455UB21_9GAMM</name>
<gene>
    <name evidence="1" type="ORF">HSBAA_30450</name>
</gene>
<protein>
    <submittedName>
        <fullName evidence="1">Uncharacterized protein</fullName>
    </submittedName>
</protein>
<dbReference type="EMBL" id="AP019514">
    <property type="protein sequence ID" value="BBI61739.1"/>
    <property type="molecule type" value="Genomic_DNA"/>
</dbReference>
<dbReference type="AlphaFoldDB" id="A0A455UB21"/>